<evidence type="ECO:0000256" key="2">
    <source>
        <dbReference type="ARBA" id="ARBA00023026"/>
    </source>
</evidence>
<feature type="transmembrane region" description="Helical" evidence="3">
    <location>
        <begin position="30"/>
        <end position="49"/>
    </location>
</feature>
<organism evidence="5">
    <name type="scientific">Solanum lycopersicum</name>
    <name type="common">Tomato</name>
    <name type="synonym">Lycopersicon esculentum</name>
    <dbReference type="NCBI Taxonomy" id="4081"/>
    <lineage>
        <taxon>Eukaryota</taxon>
        <taxon>Viridiplantae</taxon>
        <taxon>Streptophyta</taxon>
        <taxon>Embryophyta</taxon>
        <taxon>Tracheophyta</taxon>
        <taxon>Spermatophyta</taxon>
        <taxon>Magnoliopsida</taxon>
        <taxon>eudicotyledons</taxon>
        <taxon>Gunneridae</taxon>
        <taxon>Pentapetalae</taxon>
        <taxon>asterids</taxon>
        <taxon>lamiids</taxon>
        <taxon>Solanales</taxon>
        <taxon>Solanaceae</taxon>
        <taxon>Solanoideae</taxon>
        <taxon>Solaneae</taxon>
        <taxon>Solanum</taxon>
        <taxon>Solanum subgen. Lycopersicon</taxon>
    </lineage>
</organism>
<dbReference type="Gramene" id="Solyc07g054725.1.1">
    <property type="protein sequence ID" value="Solyc07g054725.1.1"/>
    <property type="gene ID" value="Solyc07g054725.1"/>
</dbReference>
<keyword evidence="2" id="KW-0843">Virulence</keyword>
<feature type="domain" description="LysM" evidence="4">
    <location>
        <begin position="59"/>
        <end position="103"/>
    </location>
</feature>
<keyword evidence="1" id="KW-0147">Chitin-binding</keyword>
<keyword evidence="6" id="KW-1185">Reference proteome</keyword>
<protein>
    <recommendedName>
        <fullName evidence="4">LysM domain-containing protein</fullName>
    </recommendedName>
</protein>
<dbReference type="InterPro" id="IPR018392">
    <property type="entry name" value="LysM"/>
</dbReference>
<evidence type="ECO:0000313" key="6">
    <source>
        <dbReference type="Proteomes" id="UP000004994"/>
    </source>
</evidence>
<dbReference type="Pfam" id="PF01476">
    <property type="entry name" value="LysM"/>
    <property type="match status" value="1"/>
</dbReference>
<evidence type="ECO:0000259" key="4">
    <source>
        <dbReference type="PROSITE" id="PS51782"/>
    </source>
</evidence>
<proteinExistence type="predicted"/>
<dbReference type="SMART" id="SM00257">
    <property type="entry name" value="LysM"/>
    <property type="match status" value="1"/>
</dbReference>
<dbReference type="GO" id="GO:0008061">
    <property type="term" value="F:chitin binding"/>
    <property type="evidence" value="ECO:0007669"/>
    <property type="project" value="UniProtKB-KW"/>
</dbReference>
<dbReference type="InterPro" id="IPR052210">
    <property type="entry name" value="LysM1-like"/>
</dbReference>
<name>A0A3Q7HCT1_SOLLC</name>
<dbReference type="InterPro" id="IPR036779">
    <property type="entry name" value="LysM_dom_sf"/>
</dbReference>
<dbReference type="PANTHER" id="PTHR34997:SF1">
    <property type="entry name" value="PEPTIDOGLYCAN-BINDING LYSIN DOMAIN"/>
    <property type="match status" value="1"/>
</dbReference>
<evidence type="ECO:0000256" key="3">
    <source>
        <dbReference type="SAM" id="Phobius"/>
    </source>
</evidence>
<dbReference type="OMA" id="FVMIAAR"/>
<dbReference type="Proteomes" id="UP000004994">
    <property type="component" value="Chromosome 7"/>
</dbReference>
<dbReference type="STRING" id="4081.A0A3Q7HCT1"/>
<dbReference type="SUPFAM" id="SSF54106">
    <property type="entry name" value="LysM domain"/>
    <property type="match status" value="1"/>
</dbReference>
<keyword evidence="3" id="KW-1133">Transmembrane helix</keyword>
<dbReference type="PROSITE" id="PS51782">
    <property type="entry name" value="LYSM"/>
    <property type="match status" value="1"/>
</dbReference>
<keyword evidence="3" id="KW-0472">Membrane</keyword>
<dbReference type="PANTHER" id="PTHR34997">
    <property type="entry name" value="AM15"/>
    <property type="match status" value="1"/>
</dbReference>
<dbReference type="InParanoid" id="A0A3Q7HCT1"/>
<dbReference type="EnsemblPlants" id="Solyc07g054725.1.1">
    <property type="protein sequence ID" value="Solyc07g054725.1.1"/>
    <property type="gene ID" value="Solyc07g054725.1"/>
</dbReference>
<reference evidence="5" key="2">
    <citation type="submission" date="2019-01" db="UniProtKB">
        <authorList>
            <consortium name="EnsemblPlants"/>
        </authorList>
    </citation>
    <scope>IDENTIFICATION</scope>
    <source>
        <strain evidence="5">cv. Heinz 1706</strain>
    </source>
</reference>
<dbReference type="AlphaFoldDB" id="A0A3Q7HCT1"/>
<keyword evidence="3" id="KW-0812">Transmembrane</keyword>
<evidence type="ECO:0000256" key="1">
    <source>
        <dbReference type="ARBA" id="ARBA00022669"/>
    </source>
</evidence>
<evidence type="ECO:0000313" key="5">
    <source>
        <dbReference type="EnsemblPlants" id="Solyc07g054725.1.1"/>
    </source>
</evidence>
<accession>A0A3Q7HCT1</accession>
<dbReference type="Gene3D" id="3.10.350.10">
    <property type="entry name" value="LysM domain"/>
    <property type="match status" value="1"/>
</dbReference>
<sequence>MGGNGEENRVIDSVISSTINGQIKLQINHLNCLLIYFSIIIFVMIAARIETNSALICSKIYGANIGDTCFSIMQQFSVSAKDFTTFNPNLNCEKMFVGEWICLDGSSF</sequence>
<reference evidence="5" key="1">
    <citation type="journal article" date="2012" name="Nature">
        <title>The tomato genome sequence provides insights into fleshy fruit evolution.</title>
        <authorList>
            <consortium name="Tomato Genome Consortium"/>
        </authorList>
    </citation>
    <scope>NUCLEOTIDE SEQUENCE [LARGE SCALE GENOMIC DNA]</scope>
    <source>
        <strain evidence="5">cv. Heinz 1706</strain>
    </source>
</reference>